<dbReference type="InParanoid" id="Q55BP4"/>
<name>Q55BP4_DICDI</name>
<dbReference type="FunCoup" id="Q55BP4">
    <property type="interactions" value="11"/>
</dbReference>
<proteinExistence type="predicted"/>
<evidence type="ECO:0000313" key="1">
    <source>
        <dbReference type="EMBL" id="EAL72755.1"/>
    </source>
</evidence>
<dbReference type="Proteomes" id="UP000002195">
    <property type="component" value="Unassembled WGS sequence"/>
</dbReference>
<dbReference type="KEGG" id="ddi:DDB_G0270810"/>
<organism evidence="1 2">
    <name type="scientific">Dictyostelium discoideum</name>
    <name type="common">Social amoeba</name>
    <dbReference type="NCBI Taxonomy" id="44689"/>
    <lineage>
        <taxon>Eukaryota</taxon>
        <taxon>Amoebozoa</taxon>
        <taxon>Evosea</taxon>
        <taxon>Eumycetozoa</taxon>
        <taxon>Dictyostelia</taxon>
        <taxon>Dictyosteliales</taxon>
        <taxon>Dictyosteliaceae</taxon>
        <taxon>Dictyostelium</taxon>
    </lineage>
</organism>
<dbReference type="PhylomeDB" id="Q55BP4"/>
<dbReference type="dictyBase" id="DDB_G0270810"/>
<reference evidence="1 2" key="1">
    <citation type="journal article" date="2005" name="Nature">
        <title>The genome of the social amoeba Dictyostelium discoideum.</title>
        <authorList>
            <consortium name="The Dictyostelium discoideum Sequencing Consortium"/>
            <person name="Eichinger L."/>
            <person name="Pachebat J.A."/>
            <person name="Glockner G."/>
            <person name="Rajandream M.A."/>
            <person name="Sucgang R."/>
            <person name="Berriman M."/>
            <person name="Song J."/>
            <person name="Olsen R."/>
            <person name="Szafranski K."/>
            <person name="Xu Q."/>
            <person name="Tunggal B."/>
            <person name="Kummerfeld S."/>
            <person name="Madera M."/>
            <person name="Konfortov B.A."/>
            <person name="Rivero F."/>
            <person name="Bankier A.T."/>
            <person name="Lehmann R."/>
            <person name="Hamlin N."/>
            <person name="Davies R."/>
            <person name="Gaudet P."/>
            <person name="Fey P."/>
            <person name="Pilcher K."/>
            <person name="Chen G."/>
            <person name="Saunders D."/>
            <person name="Sodergren E."/>
            <person name="Davis P."/>
            <person name="Kerhornou A."/>
            <person name="Nie X."/>
            <person name="Hall N."/>
            <person name="Anjard C."/>
            <person name="Hemphill L."/>
            <person name="Bason N."/>
            <person name="Farbrother P."/>
            <person name="Desany B."/>
            <person name="Just E."/>
            <person name="Morio T."/>
            <person name="Rost R."/>
            <person name="Churcher C."/>
            <person name="Cooper J."/>
            <person name="Haydock S."/>
            <person name="van Driessche N."/>
            <person name="Cronin A."/>
            <person name="Goodhead I."/>
            <person name="Muzny D."/>
            <person name="Mourier T."/>
            <person name="Pain A."/>
            <person name="Lu M."/>
            <person name="Harper D."/>
            <person name="Lindsay R."/>
            <person name="Hauser H."/>
            <person name="James K."/>
            <person name="Quiles M."/>
            <person name="Madan Babu M."/>
            <person name="Saito T."/>
            <person name="Buchrieser C."/>
            <person name="Wardroper A."/>
            <person name="Felder M."/>
            <person name="Thangavelu M."/>
            <person name="Johnson D."/>
            <person name="Knights A."/>
            <person name="Loulseged H."/>
            <person name="Mungall K."/>
            <person name="Oliver K."/>
            <person name="Price C."/>
            <person name="Quail M.A."/>
            <person name="Urushihara H."/>
            <person name="Hernandez J."/>
            <person name="Rabbinowitsch E."/>
            <person name="Steffen D."/>
            <person name="Sanders M."/>
            <person name="Ma J."/>
            <person name="Kohara Y."/>
            <person name="Sharp S."/>
            <person name="Simmonds M."/>
            <person name="Spiegler S."/>
            <person name="Tivey A."/>
            <person name="Sugano S."/>
            <person name="White B."/>
            <person name="Walker D."/>
            <person name="Woodward J."/>
            <person name="Winckler T."/>
            <person name="Tanaka Y."/>
            <person name="Shaulsky G."/>
            <person name="Schleicher M."/>
            <person name="Weinstock G."/>
            <person name="Rosenthal A."/>
            <person name="Cox E.C."/>
            <person name="Chisholm R.L."/>
            <person name="Gibbs R."/>
            <person name="Loomis W.F."/>
            <person name="Platzer M."/>
            <person name="Kay R.R."/>
            <person name="Williams J."/>
            <person name="Dear P.H."/>
            <person name="Noegel A.A."/>
            <person name="Barrell B."/>
            <person name="Kuspa A."/>
        </authorList>
    </citation>
    <scope>NUCLEOTIDE SEQUENCE [LARGE SCALE GENOMIC DNA]</scope>
    <source>
        <strain evidence="1 2">AX4</strain>
    </source>
</reference>
<dbReference type="PANTHER" id="PTHR31550">
    <property type="entry name" value="ANKYRIN REPEAT PROTEIN-RELATED-RELATED"/>
    <property type="match status" value="1"/>
</dbReference>
<comment type="caution">
    <text evidence="1">The sequence shown here is derived from an EMBL/GenBank/DDBJ whole genome shotgun (WGS) entry which is preliminary data.</text>
</comment>
<evidence type="ECO:0000313" key="2">
    <source>
        <dbReference type="Proteomes" id="UP000002195"/>
    </source>
</evidence>
<accession>Q55BP4</accession>
<dbReference type="PaxDb" id="44689-DDB0202043"/>
<dbReference type="VEuPathDB" id="AmoebaDB:DDB_G0270810"/>
<dbReference type="GeneID" id="8617760"/>
<dbReference type="EMBL" id="AAFI02000005">
    <property type="protein sequence ID" value="EAL72755.1"/>
    <property type="molecule type" value="Genomic_DNA"/>
</dbReference>
<keyword evidence="2" id="KW-1185">Reference proteome</keyword>
<gene>
    <name evidence="1" type="ORF">DDB_G0270810</name>
</gene>
<dbReference type="HOGENOM" id="CLU_332732_0_0_1"/>
<dbReference type="AlphaFoldDB" id="Q55BP4"/>
<sequence length="787" mass="94461">MNNPTTKVFKNKFLLNKILGFIKDENESKHNKYSYQEIISVEWMIKNKYASLLKSKVKRSEHLFFFKEIGNPSALELIFKHNELNEDLEFLIELFENYKDYFLPSSNECIQLLIKCDCLTGFKLFFDNDDDNNYLKDYKESLLLNDYDNLYKLFKLSIINNSFKISNFINDKFKLISKSNFNIDNFWKEILIEFKEYISDTNDENRIFLINSSIDFILNQLKIDQPVKEIPELLNWLYPIEIENINLLQLLQSNYTILKIKNVFNLLEIERKSNCNIVNNENFSLLTLNELDEMKFNENDLTTKIYLFNSYEYNGNIKKLFLNLIPFTEELTEISFFSSLSLRNNFYKDNISFYFKKYQCKFSQFSIDQSIVLDFQDILIWHDSLLFPFKYFKYDKILQFQYISIVLKEILKNPSNPKNFTIQQLLNELIIFDELELIEFMFNKYQELQEKEFKSIDIQFFSLCKSKSVKVFDYLYNRLSPLPMIPIYYLITYSCKFNLIILNHYKEFYEKQYKQTIESIEEWPNMILTITAYTFIYKNIDDFLKHYREVDIWLPLKIADINQPALLYNSFETYKFFVESTPSNKLYRCYFDSNSIGPDYYQIIHWLMNSKKSDIESGRCSFGIDPSFSNEPPLLYHYFQGGFESRLSTLPMFFLFNFSISKLIPLLMELGKRGDFISFQLIIKRIISFTPENKKKGGNEVLAIKNTLGKIFFKYACQNDRFQLLSSYKKLFSTKQYQEIIITESQRNGSIELAKFLKDSFNYSYDYEKIENSECCFFFYFNRFLSF</sequence>
<protein>
    <submittedName>
        <fullName evidence="1">Uncharacterized protein</fullName>
    </submittedName>
</protein>
<dbReference type="RefSeq" id="XP_646787.1">
    <property type="nucleotide sequence ID" value="XM_641695.1"/>
</dbReference>